<dbReference type="SUPFAM" id="SSF46785">
    <property type="entry name" value="Winged helix' DNA-binding domain"/>
    <property type="match status" value="1"/>
</dbReference>
<dbReference type="SMART" id="SM00420">
    <property type="entry name" value="HTH_DEOR"/>
    <property type="match status" value="1"/>
</dbReference>
<dbReference type="InterPro" id="IPR018356">
    <property type="entry name" value="Tscrpt_reg_HTH_DeoR_CS"/>
</dbReference>
<dbReference type="CDD" id="cd00090">
    <property type="entry name" value="HTH_ARSR"/>
    <property type="match status" value="1"/>
</dbReference>
<organism evidence="6 7">
    <name type="scientific">Crossiella cryophila</name>
    <dbReference type="NCBI Taxonomy" id="43355"/>
    <lineage>
        <taxon>Bacteria</taxon>
        <taxon>Bacillati</taxon>
        <taxon>Actinomycetota</taxon>
        <taxon>Actinomycetes</taxon>
        <taxon>Pseudonocardiales</taxon>
        <taxon>Pseudonocardiaceae</taxon>
        <taxon>Crossiella</taxon>
    </lineage>
</organism>
<dbReference type="GO" id="GO:0003677">
    <property type="term" value="F:DNA binding"/>
    <property type="evidence" value="ECO:0007669"/>
    <property type="project" value="UniProtKB-KW"/>
</dbReference>
<name>A0A7W7FTK3_9PSEU</name>
<sequence>MFADERRQVILELVRSNGAVSLRELARIVKTSEVTVRRDLRQLEGEGLLTRRHGGAVATDRPAYEPTHTEKTHVASDEKAAIADLAAELVSPGDAIVLGAGTTTQALARRLSRLAELTVLTNSLLVAQALARSRGIEVIMPGGTLRGSIFALVGTAAERGLAGLRVQRAFLSGNGLTAARGLSTPNVSVAGTDRAMASAADEIVVLADHTKIGVDTMVQTVPPESITHLVTDGAADAAELAALRSLGVLVHIAGTETT</sequence>
<comment type="caution">
    <text evidence="6">The sequence shown here is derived from an EMBL/GenBank/DDBJ whole genome shotgun (WGS) entry which is preliminary data.</text>
</comment>
<keyword evidence="3" id="KW-0804">Transcription</keyword>
<evidence type="ECO:0000256" key="3">
    <source>
        <dbReference type="ARBA" id="ARBA00023163"/>
    </source>
</evidence>
<evidence type="ECO:0000313" key="6">
    <source>
        <dbReference type="EMBL" id="MBB4677075.1"/>
    </source>
</evidence>
<reference evidence="6 7" key="1">
    <citation type="submission" date="2020-08" db="EMBL/GenBank/DDBJ databases">
        <title>Sequencing the genomes of 1000 actinobacteria strains.</title>
        <authorList>
            <person name="Klenk H.-P."/>
        </authorList>
    </citation>
    <scope>NUCLEOTIDE SEQUENCE [LARGE SCALE GENOMIC DNA]</scope>
    <source>
        <strain evidence="6 7">DSM 44230</strain>
    </source>
</reference>
<dbReference type="PROSITE" id="PS51000">
    <property type="entry name" value="HTH_DEOR_2"/>
    <property type="match status" value="1"/>
</dbReference>
<evidence type="ECO:0000313" key="7">
    <source>
        <dbReference type="Proteomes" id="UP000533598"/>
    </source>
</evidence>
<dbReference type="Pfam" id="PF00455">
    <property type="entry name" value="DeoRC"/>
    <property type="match status" value="1"/>
</dbReference>
<dbReference type="PRINTS" id="PR00037">
    <property type="entry name" value="HTHLACR"/>
</dbReference>
<dbReference type="InterPro" id="IPR001845">
    <property type="entry name" value="HTH_ArsR_DNA-bd_dom"/>
</dbReference>
<dbReference type="PANTHER" id="PTHR30363:SF44">
    <property type="entry name" value="AGA OPERON TRANSCRIPTIONAL REPRESSOR-RELATED"/>
    <property type="match status" value="1"/>
</dbReference>
<dbReference type="EMBL" id="JACHMH010000001">
    <property type="protein sequence ID" value="MBB4677075.1"/>
    <property type="molecule type" value="Genomic_DNA"/>
</dbReference>
<dbReference type="InterPro" id="IPR001034">
    <property type="entry name" value="DeoR_HTH"/>
</dbReference>
<accession>A0A7W7FTK3</accession>
<keyword evidence="7" id="KW-1185">Reference proteome</keyword>
<dbReference type="Pfam" id="PF08220">
    <property type="entry name" value="HTH_DeoR"/>
    <property type="match status" value="1"/>
</dbReference>
<feature type="domain" description="HTH arsR-type" evidence="4">
    <location>
        <begin position="1"/>
        <end position="89"/>
    </location>
</feature>
<dbReference type="Gene3D" id="3.40.50.1360">
    <property type="match status" value="1"/>
</dbReference>
<evidence type="ECO:0000256" key="1">
    <source>
        <dbReference type="ARBA" id="ARBA00023015"/>
    </source>
</evidence>
<dbReference type="Proteomes" id="UP000533598">
    <property type="component" value="Unassembled WGS sequence"/>
</dbReference>
<dbReference type="SUPFAM" id="SSF100950">
    <property type="entry name" value="NagB/RpiA/CoA transferase-like"/>
    <property type="match status" value="1"/>
</dbReference>
<evidence type="ECO:0000256" key="2">
    <source>
        <dbReference type="ARBA" id="ARBA00023125"/>
    </source>
</evidence>
<feature type="domain" description="HTH deoR-type" evidence="5">
    <location>
        <begin position="3"/>
        <end position="58"/>
    </location>
</feature>
<gene>
    <name evidence="6" type="ORF">HNR67_003193</name>
</gene>
<evidence type="ECO:0000259" key="5">
    <source>
        <dbReference type="PROSITE" id="PS51000"/>
    </source>
</evidence>
<dbReference type="SMART" id="SM01134">
    <property type="entry name" value="DeoRC"/>
    <property type="match status" value="1"/>
</dbReference>
<protein>
    <submittedName>
        <fullName evidence="6">DeoR/GlpR family transcriptional regulator of sugar metabolism</fullName>
    </submittedName>
</protein>
<dbReference type="InterPro" id="IPR037171">
    <property type="entry name" value="NagB/RpiA_transferase-like"/>
</dbReference>
<dbReference type="Gene3D" id="1.10.10.10">
    <property type="entry name" value="Winged helix-like DNA-binding domain superfamily/Winged helix DNA-binding domain"/>
    <property type="match status" value="1"/>
</dbReference>
<keyword evidence="2" id="KW-0238">DNA-binding</keyword>
<dbReference type="InterPro" id="IPR036390">
    <property type="entry name" value="WH_DNA-bd_sf"/>
</dbReference>
<proteinExistence type="predicted"/>
<dbReference type="InterPro" id="IPR036388">
    <property type="entry name" value="WH-like_DNA-bd_sf"/>
</dbReference>
<dbReference type="GO" id="GO:0003700">
    <property type="term" value="F:DNA-binding transcription factor activity"/>
    <property type="evidence" value="ECO:0007669"/>
    <property type="project" value="InterPro"/>
</dbReference>
<dbReference type="PROSITE" id="PS00894">
    <property type="entry name" value="HTH_DEOR_1"/>
    <property type="match status" value="1"/>
</dbReference>
<dbReference type="PROSITE" id="PS50987">
    <property type="entry name" value="HTH_ARSR_2"/>
    <property type="match status" value="1"/>
</dbReference>
<dbReference type="InterPro" id="IPR050313">
    <property type="entry name" value="Carb_Metab_HTH_regulators"/>
</dbReference>
<dbReference type="InterPro" id="IPR011991">
    <property type="entry name" value="ArsR-like_HTH"/>
</dbReference>
<keyword evidence="1" id="KW-0805">Transcription regulation</keyword>
<dbReference type="RefSeq" id="WP_185002960.1">
    <property type="nucleotide sequence ID" value="NZ_BAAAUI010000002.1"/>
</dbReference>
<dbReference type="AlphaFoldDB" id="A0A7W7FTK3"/>
<evidence type="ECO:0000259" key="4">
    <source>
        <dbReference type="PROSITE" id="PS50987"/>
    </source>
</evidence>
<dbReference type="PANTHER" id="PTHR30363">
    <property type="entry name" value="HTH-TYPE TRANSCRIPTIONAL REGULATOR SRLR-RELATED"/>
    <property type="match status" value="1"/>
</dbReference>
<dbReference type="InterPro" id="IPR014036">
    <property type="entry name" value="DeoR-like_C"/>
</dbReference>